<dbReference type="SUPFAM" id="SSF54106">
    <property type="entry name" value="LysM domain"/>
    <property type="match status" value="1"/>
</dbReference>
<feature type="compositionally biased region" description="Polar residues" evidence="1">
    <location>
        <begin position="204"/>
        <end position="218"/>
    </location>
</feature>
<feature type="domain" description="LysM" evidence="2">
    <location>
        <begin position="2"/>
        <end position="46"/>
    </location>
</feature>
<feature type="compositionally biased region" description="Polar residues" evidence="1">
    <location>
        <begin position="273"/>
        <end position="287"/>
    </location>
</feature>
<feature type="compositionally biased region" description="Polar residues" evidence="1">
    <location>
        <begin position="250"/>
        <end position="264"/>
    </location>
</feature>
<dbReference type="PROSITE" id="PS51782">
    <property type="entry name" value="LYSM"/>
    <property type="match status" value="1"/>
</dbReference>
<evidence type="ECO:0000313" key="3">
    <source>
        <dbReference type="EMBL" id="XCJ16617.1"/>
    </source>
</evidence>
<dbReference type="EMBL" id="CP159510">
    <property type="protein sequence ID" value="XCJ16617.1"/>
    <property type="molecule type" value="Genomic_DNA"/>
</dbReference>
<feature type="region of interest" description="Disordered" evidence="1">
    <location>
        <begin position="434"/>
        <end position="472"/>
    </location>
</feature>
<accession>A0AAU8IE93</accession>
<organism evidence="3">
    <name type="scientific">Sporolactobacillus sp. Y61</name>
    <dbReference type="NCBI Taxonomy" id="3160863"/>
    <lineage>
        <taxon>Bacteria</taxon>
        <taxon>Bacillati</taxon>
        <taxon>Bacillota</taxon>
        <taxon>Bacilli</taxon>
        <taxon>Bacillales</taxon>
        <taxon>Sporolactobacillaceae</taxon>
        <taxon>Sporolactobacillus</taxon>
    </lineage>
</organism>
<sequence length="472" mass="49959">MKLYVVQQGDSAAGIAEKHSMTLEELKKLNPDLEERPLYRGMKIKVSGEKQAIKVSSAVRTEKPEVLPAEDMPNTSVPQSASQQTETNPGALAGLNQPSANPEKEKEEFKDIFYPKEGDYSAAGNALSYSAHDMNQVPVFPFLQTDPSATNPVSPYQMGNHWSDVSPSTQANPWPAASPAYQPNPTATSPASQANPWPAASPAYQPNPTATSPSTQANPWPAASPAYQPNPTATSPASQANPWPAVSPAYQPNPTATSPASQANPWPMASPAYQPNPTATSPASQANPWPAVSPATQMYPTSPSAQMKKKPAESQPASGKKPVNKSGLPANPSENIYKPAQKPKNNYPFLAQGAVSPEKPIGGMKATNVSPASFPYPTAGKSSGKMNPVGAQGTIGGYPYPYMMPNQSKKPCNCGGTGSYPVQHAPYTPFGNMPVAGYYGGNQPPQSPYTQSPVSHKPAYKSVNDNDANKKK</sequence>
<feature type="region of interest" description="Disordered" evidence="1">
    <location>
        <begin position="151"/>
        <end position="354"/>
    </location>
</feature>
<feature type="compositionally biased region" description="Polar residues" evidence="1">
    <location>
        <begin position="181"/>
        <end position="195"/>
    </location>
</feature>
<feature type="region of interest" description="Disordered" evidence="1">
    <location>
        <begin position="53"/>
        <end position="107"/>
    </location>
</feature>
<feature type="compositionally biased region" description="Polar residues" evidence="1">
    <location>
        <begin position="227"/>
        <end position="241"/>
    </location>
</feature>
<feature type="compositionally biased region" description="Polar residues" evidence="1">
    <location>
        <begin position="73"/>
        <end position="88"/>
    </location>
</feature>
<dbReference type="RefSeq" id="WP_353948067.1">
    <property type="nucleotide sequence ID" value="NZ_CP159510.1"/>
</dbReference>
<dbReference type="InterPro" id="IPR018392">
    <property type="entry name" value="LysM"/>
</dbReference>
<reference evidence="3" key="1">
    <citation type="submission" date="2024-06" db="EMBL/GenBank/DDBJ databases">
        <authorList>
            <person name="Fan A."/>
            <person name="Zhang F.Y."/>
            <person name="Zhang L."/>
        </authorList>
    </citation>
    <scope>NUCLEOTIDE SEQUENCE</scope>
    <source>
        <strain evidence="3">Y61</strain>
    </source>
</reference>
<dbReference type="InterPro" id="IPR036779">
    <property type="entry name" value="LysM_dom_sf"/>
</dbReference>
<gene>
    <name evidence="3" type="ORF">ABNN70_13345</name>
</gene>
<name>A0AAU8IE93_9BACL</name>
<feature type="compositionally biased region" description="Polar residues" evidence="1">
    <location>
        <begin position="163"/>
        <end position="172"/>
    </location>
</feature>
<protein>
    <submittedName>
        <fullName evidence="3">LysM peptidoglycan-binding domain-containing protein</fullName>
    </submittedName>
</protein>
<proteinExistence type="predicted"/>
<feature type="compositionally biased region" description="Polar residues" evidence="1">
    <location>
        <begin position="294"/>
        <end position="305"/>
    </location>
</feature>
<evidence type="ECO:0000256" key="1">
    <source>
        <dbReference type="SAM" id="MobiDB-lite"/>
    </source>
</evidence>
<dbReference type="Gene3D" id="3.10.350.10">
    <property type="entry name" value="LysM domain"/>
    <property type="match status" value="1"/>
</dbReference>
<dbReference type="CDD" id="cd00118">
    <property type="entry name" value="LysM"/>
    <property type="match status" value="1"/>
</dbReference>
<evidence type="ECO:0000259" key="2">
    <source>
        <dbReference type="PROSITE" id="PS51782"/>
    </source>
</evidence>
<dbReference type="Pfam" id="PF01476">
    <property type="entry name" value="LysM"/>
    <property type="match status" value="1"/>
</dbReference>
<dbReference type="SMART" id="SM00257">
    <property type="entry name" value="LysM"/>
    <property type="match status" value="1"/>
</dbReference>
<dbReference type="AlphaFoldDB" id="A0AAU8IE93"/>